<accession>A0A9Q0N1A5</accession>
<sequence length="280" mass="30735">MLLSISYFTITSNQRTYSVQSNSIITIPIRCRCQREVACNKIVIQENFTSIPDKPGYQSPYSGMENGMFSPTTLRVRKLLKDSKIISSCNESVFNVGCWSLTPDFNSLYVVIENQAEARICAPPKMYPPAVQFVFINVTRFGGLCSFNLILSSLEVSFLAEMSNLSPMTSEFQDPMMLQAAPVISSSSKTFSKTAVALSELRNREHSPSFVLLDIFCGVVVVVATDAVTVCTGGVFVTGNTFELFPMAMLEGSAKFKKFPNAIAPSDRGRGFATTSGYES</sequence>
<gene>
    <name evidence="1" type="ORF">Bhyg_06257</name>
</gene>
<dbReference type="EMBL" id="WJQU01000002">
    <property type="protein sequence ID" value="KAJ6641321.1"/>
    <property type="molecule type" value="Genomic_DNA"/>
</dbReference>
<proteinExistence type="predicted"/>
<reference evidence="1" key="1">
    <citation type="submission" date="2022-07" db="EMBL/GenBank/DDBJ databases">
        <authorList>
            <person name="Trinca V."/>
            <person name="Uliana J.V.C."/>
            <person name="Torres T.T."/>
            <person name="Ward R.J."/>
            <person name="Monesi N."/>
        </authorList>
    </citation>
    <scope>NUCLEOTIDE SEQUENCE</scope>
    <source>
        <strain evidence="1">HSMRA1968</strain>
        <tissue evidence="1">Whole embryos</tissue>
    </source>
</reference>
<name>A0A9Q0N1A5_9DIPT</name>
<keyword evidence="2" id="KW-1185">Reference proteome</keyword>
<dbReference type="AlphaFoldDB" id="A0A9Q0N1A5"/>
<evidence type="ECO:0000313" key="1">
    <source>
        <dbReference type="EMBL" id="KAJ6641321.1"/>
    </source>
</evidence>
<organism evidence="1 2">
    <name type="scientific">Pseudolycoriella hygida</name>
    <dbReference type="NCBI Taxonomy" id="35572"/>
    <lineage>
        <taxon>Eukaryota</taxon>
        <taxon>Metazoa</taxon>
        <taxon>Ecdysozoa</taxon>
        <taxon>Arthropoda</taxon>
        <taxon>Hexapoda</taxon>
        <taxon>Insecta</taxon>
        <taxon>Pterygota</taxon>
        <taxon>Neoptera</taxon>
        <taxon>Endopterygota</taxon>
        <taxon>Diptera</taxon>
        <taxon>Nematocera</taxon>
        <taxon>Sciaroidea</taxon>
        <taxon>Sciaridae</taxon>
        <taxon>Pseudolycoriella</taxon>
    </lineage>
</organism>
<evidence type="ECO:0000313" key="2">
    <source>
        <dbReference type="Proteomes" id="UP001151699"/>
    </source>
</evidence>
<dbReference type="Proteomes" id="UP001151699">
    <property type="component" value="Chromosome B"/>
</dbReference>
<comment type="caution">
    <text evidence="1">The sequence shown here is derived from an EMBL/GenBank/DDBJ whole genome shotgun (WGS) entry which is preliminary data.</text>
</comment>
<protein>
    <submittedName>
        <fullName evidence="1">Uncharacterized protein</fullName>
    </submittedName>
</protein>